<dbReference type="KEGG" id="tmk:QGN29_04030"/>
<evidence type="ECO:0000313" key="3">
    <source>
        <dbReference type="Proteomes" id="UP001268683"/>
    </source>
</evidence>
<name>A0AA52EF18_9PROT</name>
<accession>A0AA52EF18</accession>
<protein>
    <submittedName>
        <fullName evidence="2">DUF2141 domain-containing protein</fullName>
    </submittedName>
</protein>
<keyword evidence="3" id="KW-1185">Reference proteome</keyword>
<dbReference type="InterPro" id="IPR018673">
    <property type="entry name" value="DUF2141"/>
</dbReference>
<sequence>MKNLIIITLLAFGMTPVLADEKTTELTIVFTNISKKVKGDGYLSLYNDKKTWLKEEKALKSLRIPHDSIKNGTVTVTLSLPQGEYAFSSWFDKDGDGKMDKNFIGIPKEPAGMANNQRPSFGPPKYKKSVFTLGEDPVTQTIKVK</sequence>
<dbReference type="EMBL" id="CP123872">
    <property type="protein sequence ID" value="WND03540.1"/>
    <property type="molecule type" value="Genomic_DNA"/>
</dbReference>
<dbReference type="Proteomes" id="UP001268683">
    <property type="component" value="Chromosome"/>
</dbReference>
<evidence type="ECO:0000313" key="2">
    <source>
        <dbReference type="EMBL" id="WND03540.1"/>
    </source>
</evidence>
<gene>
    <name evidence="2" type="ORF">QGN29_04030</name>
</gene>
<keyword evidence="1" id="KW-0732">Signal</keyword>
<feature type="chain" id="PRO_5041336634" evidence="1">
    <location>
        <begin position="20"/>
        <end position="145"/>
    </location>
</feature>
<dbReference type="RefSeq" id="WP_310799393.1">
    <property type="nucleotide sequence ID" value="NZ_CP123872.1"/>
</dbReference>
<feature type="signal peptide" evidence="1">
    <location>
        <begin position="1"/>
        <end position="19"/>
    </location>
</feature>
<dbReference type="AlphaFoldDB" id="A0AA52EF18"/>
<reference evidence="2" key="1">
    <citation type="submission" date="2023-04" db="EMBL/GenBank/DDBJ databases">
        <title>Complete genome sequence of Temperatibacter marinus.</title>
        <authorList>
            <person name="Rong J.-C."/>
            <person name="Yi M.-L."/>
            <person name="Zhao Q."/>
        </authorList>
    </citation>
    <scope>NUCLEOTIDE SEQUENCE</scope>
    <source>
        <strain evidence="2">NBRC 110045</strain>
    </source>
</reference>
<proteinExistence type="predicted"/>
<evidence type="ECO:0000256" key="1">
    <source>
        <dbReference type="SAM" id="SignalP"/>
    </source>
</evidence>
<dbReference type="Pfam" id="PF09912">
    <property type="entry name" value="DUF2141"/>
    <property type="match status" value="1"/>
</dbReference>
<organism evidence="2 3">
    <name type="scientific">Temperatibacter marinus</name>
    <dbReference type="NCBI Taxonomy" id="1456591"/>
    <lineage>
        <taxon>Bacteria</taxon>
        <taxon>Pseudomonadati</taxon>
        <taxon>Pseudomonadota</taxon>
        <taxon>Alphaproteobacteria</taxon>
        <taxon>Kordiimonadales</taxon>
        <taxon>Temperatibacteraceae</taxon>
        <taxon>Temperatibacter</taxon>
    </lineage>
</organism>